<evidence type="ECO:0000313" key="2">
    <source>
        <dbReference type="EMBL" id="EOB00733.1"/>
    </source>
</evidence>
<organism evidence="2 3">
    <name type="scientific">Anas platyrhynchos</name>
    <name type="common">Mallard</name>
    <name type="synonym">Anas boschas</name>
    <dbReference type="NCBI Taxonomy" id="8839"/>
    <lineage>
        <taxon>Eukaryota</taxon>
        <taxon>Metazoa</taxon>
        <taxon>Chordata</taxon>
        <taxon>Craniata</taxon>
        <taxon>Vertebrata</taxon>
        <taxon>Euteleostomi</taxon>
        <taxon>Archelosauria</taxon>
        <taxon>Archosauria</taxon>
        <taxon>Dinosauria</taxon>
        <taxon>Saurischia</taxon>
        <taxon>Theropoda</taxon>
        <taxon>Coelurosauria</taxon>
        <taxon>Aves</taxon>
        <taxon>Neognathae</taxon>
        <taxon>Galloanserae</taxon>
        <taxon>Anseriformes</taxon>
        <taxon>Anatidae</taxon>
        <taxon>Anatinae</taxon>
        <taxon>Anas</taxon>
    </lineage>
</organism>
<gene>
    <name evidence="2" type="ORF">Anapl_17743</name>
</gene>
<dbReference type="Proteomes" id="UP000296049">
    <property type="component" value="Unassembled WGS sequence"/>
</dbReference>
<dbReference type="AlphaFoldDB" id="R0LJZ6"/>
<protein>
    <submittedName>
        <fullName evidence="2">Uncharacterized protein</fullName>
    </submittedName>
</protein>
<reference evidence="3" key="1">
    <citation type="journal article" date="2013" name="Nat. Genet.">
        <title>The duck genome and transcriptome provide insight into an avian influenza virus reservoir species.</title>
        <authorList>
            <person name="Huang Y."/>
            <person name="Li Y."/>
            <person name="Burt D.W."/>
            <person name="Chen H."/>
            <person name="Zhang Y."/>
            <person name="Qian W."/>
            <person name="Kim H."/>
            <person name="Gan S."/>
            <person name="Zhao Y."/>
            <person name="Li J."/>
            <person name="Yi K."/>
            <person name="Feng H."/>
            <person name="Zhu P."/>
            <person name="Li B."/>
            <person name="Liu Q."/>
            <person name="Fairley S."/>
            <person name="Magor K.E."/>
            <person name="Du Z."/>
            <person name="Hu X."/>
            <person name="Goodman L."/>
            <person name="Tafer H."/>
            <person name="Vignal A."/>
            <person name="Lee T."/>
            <person name="Kim K.W."/>
            <person name="Sheng Z."/>
            <person name="An Y."/>
            <person name="Searle S."/>
            <person name="Herrero J."/>
            <person name="Groenen M.A."/>
            <person name="Crooijmans R.P."/>
            <person name="Faraut T."/>
            <person name="Cai Q."/>
            <person name="Webster R.G."/>
            <person name="Aldridge J.R."/>
            <person name="Warren W.C."/>
            <person name="Bartschat S."/>
            <person name="Kehr S."/>
            <person name="Marz M."/>
            <person name="Stadler P.F."/>
            <person name="Smith J."/>
            <person name="Kraus R.H."/>
            <person name="Zhao Y."/>
            <person name="Ren L."/>
            <person name="Fei J."/>
            <person name="Morisson M."/>
            <person name="Kaiser P."/>
            <person name="Griffin D.K."/>
            <person name="Rao M."/>
            <person name="Pitel F."/>
            <person name="Wang J."/>
            <person name="Li N."/>
        </authorList>
    </citation>
    <scope>NUCLEOTIDE SEQUENCE [LARGE SCALE GENOMIC DNA]</scope>
</reference>
<evidence type="ECO:0000256" key="1">
    <source>
        <dbReference type="SAM" id="MobiDB-lite"/>
    </source>
</evidence>
<evidence type="ECO:0000313" key="3">
    <source>
        <dbReference type="Proteomes" id="UP000296049"/>
    </source>
</evidence>
<name>R0LJZ6_ANAPL</name>
<feature type="compositionally biased region" description="Polar residues" evidence="1">
    <location>
        <begin position="26"/>
        <end position="45"/>
    </location>
</feature>
<keyword evidence="3" id="KW-1185">Reference proteome</keyword>
<accession>R0LJZ6</accession>
<feature type="region of interest" description="Disordered" evidence="1">
    <location>
        <begin position="25"/>
        <end position="58"/>
    </location>
</feature>
<proteinExistence type="predicted"/>
<sequence length="166" mass="18095">MDSSYLCVPCSLPAAMQAARREIPTVPSSPTQGNSHTISNKQLTQEVPERNEGKGMSHTVTSSNIIFGTAVTCDKLHGSFESLLVPVPNLKKGAPFQSNRQSPFSSAKKTQTKQSFTLAGERQQNQGASFFSLTCFRSVAEQLVAGRFYTELLQLSYSVKKGLKMT</sequence>
<dbReference type="EMBL" id="KB743170">
    <property type="protein sequence ID" value="EOB00733.1"/>
    <property type="molecule type" value="Genomic_DNA"/>
</dbReference>